<dbReference type="EMBL" id="JAVFWL010000006">
    <property type="protein sequence ID" value="KAK6761966.1"/>
    <property type="molecule type" value="Genomic_DNA"/>
</dbReference>
<protein>
    <submittedName>
        <fullName evidence="1">Uncharacterized protein</fullName>
    </submittedName>
</protein>
<sequence>MFNRKINSDKKNIGKFPLWVSNVLFTTTYDDLQNGEAFLNEHGFAKFLEQRRHRSVALSASRVSVLHF</sequence>
<name>A0ABR1EJJ6_NECAM</name>
<evidence type="ECO:0000313" key="2">
    <source>
        <dbReference type="Proteomes" id="UP001303046"/>
    </source>
</evidence>
<organism evidence="1 2">
    <name type="scientific">Necator americanus</name>
    <name type="common">Human hookworm</name>
    <dbReference type="NCBI Taxonomy" id="51031"/>
    <lineage>
        <taxon>Eukaryota</taxon>
        <taxon>Metazoa</taxon>
        <taxon>Ecdysozoa</taxon>
        <taxon>Nematoda</taxon>
        <taxon>Chromadorea</taxon>
        <taxon>Rhabditida</taxon>
        <taxon>Rhabditina</taxon>
        <taxon>Rhabditomorpha</taxon>
        <taxon>Strongyloidea</taxon>
        <taxon>Ancylostomatidae</taxon>
        <taxon>Bunostominae</taxon>
        <taxon>Necator</taxon>
    </lineage>
</organism>
<comment type="caution">
    <text evidence="1">The sequence shown here is derived from an EMBL/GenBank/DDBJ whole genome shotgun (WGS) entry which is preliminary data.</text>
</comment>
<reference evidence="1 2" key="1">
    <citation type="submission" date="2023-08" db="EMBL/GenBank/DDBJ databases">
        <title>A Necator americanus chromosomal reference genome.</title>
        <authorList>
            <person name="Ilik V."/>
            <person name="Petrzelkova K.J."/>
            <person name="Pardy F."/>
            <person name="Fuh T."/>
            <person name="Niatou-Singa F.S."/>
            <person name="Gouil Q."/>
            <person name="Baker L."/>
            <person name="Ritchie M.E."/>
            <person name="Jex A.R."/>
            <person name="Gazzola D."/>
            <person name="Li H."/>
            <person name="Toshio Fujiwara R."/>
            <person name="Zhan B."/>
            <person name="Aroian R.V."/>
            <person name="Pafco B."/>
            <person name="Schwarz E.M."/>
        </authorList>
    </citation>
    <scope>NUCLEOTIDE SEQUENCE [LARGE SCALE GENOMIC DNA]</scope>
    <source>
        <strain evidence="1 2">Aroian</strain>
        <tissue evidence="1">Whole animal</tissue>
    </source>
</reference>
<accession>A0ABR1EJJ6</accession>
<evidence type="ECO:0000313" key="1">
    <source>
        <dbReference type="EMBL" id="KAK6761966.1"/>
    </source>
</evidence>
<dbReference type="Proteomes" id="UP001303046">
    <property type="component" value="Unassembled WGS sequence"/>
</dbReference>
<keyword evidence="2" id="KW-1185">Reference proteome</keyword>
<proteinExistence type="predicted"/>
<gene>
    <name evidence="1" type="primary">Necator_chrX.g23056</name>
    <name evidence="1" type="ORF">RB195_022893</name>
</gene>